<dbReference type="RefSeq" id="WP_109793367.1">
    <property type="nucleotide sequence ID" value="NZ_PHIG01000031.1"/>
</dbReference>
<organism evidence="2 3">
    <name type="scientific">Minwuia thermotolerans</name>
    <dbReference type="NCBI Taxonomy" id="2056226"/>
    <lineage>
        <taxon>Bacteria</taxon>
        <taxon>Pseudomonadati</taxon>
        <taxon>Pseudomonadota</taxon>
        <taxon>Alphaproteobacteria</taxon>
        <taxon>Minwuiales</taxon>
        <taxon>Minwuiaceae</taxon>
        <taxon>Minwuia</taxon>
    </lineage>
</organism>
<accession>A0A2M9G320</accession>
<evidence type="ECO:0000313" key="2">
    <source>
        <dbReference type="EMBL" id="PJK30094.1"/>
    </source>
</evidence>
<dbReference type="Pfam" id="PF12706">
    <property type="entry name" value="Lactamase_B_2"/>
    <property type="match status" value="1"/>
</dbReference>
<dbReference type="PANTHER" id="PTHR42663:SF4">
    <property type="entry name" value="SLL1036 PROTEIN"/>
    <property type="match status" value="1"/>
</dbReference>
<dbReference type="InterPro" id="IPR001279">
    <property type="entry name" value="Metallo-B-lactamas"/>
</dbReference>
<feature type="domain" description="Metallo-beta-lactamase" evidence="1">
    <location>
        <begin position="96"/>
        <end position="273"/>
    </location>
</feature>
<dbReference type="CDD" id="cd07715">
    <property type="entry name" value="TaR3-like_MBL-fold"/>
    <property type="match status" value="1"/>
</dbReference>
<name>A0A2M9G320_9PROT</name>
<dbReference type="PANTHER" id="PTHR42663">
    <property type="entry name" value="HYDROLASE C777.06C-RELATED-RELATED"/>
    <property type="match status" value="1"/>
</dbReference>
<dbReference type="GO" id="GO:0016787">
    <property type="term" value="F:hydrolase activity"/>
    <property type="evidence" value="ECO:0007669"/>
    <property type="project" value="UniProtKB-KW"/>
</dbReference>
<reference evidence="2 3" key="1">
    <citation type="submission" date="2017-11" db="EMBL/GenBank/DDBJ databases">
        <title>Draft genome sequence of Rhizobiales bacterium SY3-13.</title>
        <authorList>
            <person name="Sun C."/>
        </authorList>
    </citation>
    <scope>NUCLEOTIDE SEQUENCE [LARGE SCALE GENOMIC DNA]</scope>
    <source>
        <strain evidence="2 3">SY3-13</strain>
    </source>
</reference>
<proteinExistence type="predicted"/>
<evidence type="ECO:0000259" key="1">
    <source>
        <dbReference type="Pfam" id="PF12706"/>
    </source>
</evidence>
<dbReference type="SUPFAM" id="SSF56281">
    <property type="entry name" value="Metallo-hydrolase/oxidoreductase"/>
    <property type="match status" value="1"/>
</dbReference>
<dbReference type="OrthoDB" id="420651at2"/>
<dbReference type="EMBL" id="PHIG01000031">
    <property type="protein sequence ID" value="PJK30094.1"/>
    <property type="molecule type" value="Genomic_DNA"/>
</dbReference>
<dbReference type="Gene3D" id="3.60.15.10">
    <property type="entry name" value="Ribonuclease Z/Hydroxyacylglutathione hydrolase-like"/>
    <property type="match status" value="1"/>
</dbReference>
<dbReference type="InterPro" id="IPR036866">
    <property type="entry name" value="RibonucZ/Hydroxyglut_hydro"/>
</dbReference>
<comment type="caution">
    <text evidence="2">The sequence shown here is derived from an EMBL/GenBank/DDBJ whole genome shotgun (WGS) entry which is preliminary data.</text>
</comment>
<keyword evidence="2" id="KW-0378">Hydrolase</keyword>
<keyword evidence="3" id="KW-1185">Reference proteome</keyword>
<dbReference type="Proteomes" id="UP000229498">
    <property type="component" value="Unassembled WGS sequence"/>
</dbReference>
<dbReference type="AlphaFoldDB" id="A0A2M9G320"/>
<evidence type="ECO:0000313" key="3">
    <source>
        <dbReference type="Proteomes" id="UP000229498"/>
    </source>
</evidence>
<sequence>MLVRFWGTRGSIPTAMNNHDMRSRVMDVARHVLDHGGGDVEAAVDAMPFHLRGTYGGESSCVQIDTGGEEYVVCDMGSGARRFALDCLGRHGPGAPKTYNVFQSHVHWDHIMGFPFFVPAYIPGNVIRIHGCHDVLEQAYRGQQSDPCFPVPFDFLGSTIEFVKLEPDRTYKVADVTVTPFRQLHHGDSYGYRFEKGGKSVVYSTDSEHKLEDHDHLDYVVGHFRAADVVVFDSMYSLAESTSLKEDWGHSSNMVGVELCHQAGVGELCLFHHEPIYSDAQIDQVLAETVRYEEIARGEYRPLKVTASYDGLEVTA</sequence>
<protein>
    <submittedName>
        <fullName evidence="2">MBL fold metallo-hydrolase</fullName>
    </submittedName>
</protein>
<gene>
    <name evidence="2" type="ORF">CVT23_10065</name>
</gene>